<evidence type="ECO:0000256" key="3">
    <source>
        <dbReference type="ARBA" id="ARBA00022989"/>
    </source>
</evidence>
<dbReference type="Proteomes" id="UP000690515">
    <property type="component" value="Unassembled WGS sequence"/>
</dbReference>
<dbReference type="PROSITE" id="PS50850">
    <property type="entry name" value="MFS"/>
    <property type="match status" value="1"/>
</dbReference>
<dbReference type="Gene3D" id="1.20.1250.20">
    <property type="entry name" value="MFS general substrate transporter like domains"/>
    <property type="match status" value="1"/>
</dbReference>
<feature type="transmembrane region" description="Helical" evidence="5">
    <location>
        <begin position="71"/>
        <end position="90"/>
    </location>
</feature>
<evidence type="ECO:0000259" key="6">
    <source>
        <dbReference type="PROSITE" id="PS50850"/>
    </source>
</evidence>
<feature type="transmembrane region" description="Helical" evidence="5">
    <location>
        <begin position="129"/>
        <end position="151"/>
    </location>
</feature>
<dbReference type="Gene3D" id="1.20.1720.10">
    <property type="entry name" value="Multidrug resistance protein D"/>
    <property type="match status" value="1"/>
</dbReference>
<feature type="transmembrane region" description="Helical" evidence="5">
    <location>
        <begin position="157"/>
        <end position="178"/>
    </location>
</feature>
<dbReference type="PANTHER" id="PTHR23501">
    <property type="entry name" value="MAJOR FACILITATOR SUPERFAMILY"/>
    <property type="match status" value="1"/>
</dbReference>
<feature type="transmembrane region" description="Helical" evidence="5">
    <location>
        <begin position="96"/>
        <end position="117"/>
    </location>
</feature>
<sequence length="442" mass="47633">MSHKKVLFSVALLIFLGSLEKSIVTTPLPVIGQVLNATEHLTWVITAYLIAATSIIPICGKLSDLWGRIKVINVSLVIFIVGSLLCSFATTLDGLIVARAIQGIGGGGLISLAFIVISDVIPARDVGKYQGYISLIYVVSNVTGPILGSLLTEYISWRMIFAINLPLGLLAIFIITKTIKPCTSTIKRNLDWLGAALFTTSTGLVILLVGGSINLSPLLLLIALGWILFSVIYLAVSKRPSLIPWHMFKLDNYLACLCLMGASQIIMIVGLVYFPLHMQWQEGISLVNSGHAMILFTLGICAGAYVAGKQIARTGYYKTYIFVGFLLNIISFALLFQKILLIPLFPIIGFGLGCTLPALTCAVQNVLPVSDRGIGMSFFGYVRELSGTLGIAMFASVGELATGFNLSVYAFIYLITAIITGIALIGTLYTINDRNMLCSSVN</sequence>
<comment type="caution">
    <text evidence="7">The sequence shown here is derived from an EMBL/GenBank/DDBJ whole genome shotgun (WGS) entry which is preliminary data.</text>
</comment>
<evidence type="ECO:0000313" key="8">
    <source>
        <dbReference type="Proteomes" id="UP000690515"/>
    </source>
</evidence>
<keyword evidence="8" id="KW-1185">Reference proteome</keyword>
<evidence type="ECO:0000256" key="1">
    <source>
        <dbReference type="ARBA" id="ARBA00004141"/>
    </source>
</evidence>
<keyword evidence="2 5" id="KW-0812">Transmembrane</keyword>
<evidence type="ECO:0000256" key="4">
    <source>
        <dbReference type="ARBA" id="ARBA00023136"/>
    </source>
</evidence>
<gene>
    <name evidence="7" type="ORF">KCG35_15055</name>
</gene>
<evidence type="ECO:0000313" key="7">
    <source>
        <dbReference type="EMBL" id="MBU2712383.1"/>
    </source>
</evidence>
<feature type="transmembrane region" description="Helical" evidence="5">
    <location>
        <begin position="378"/>
        <end position="398"/>
    </location>
</feature>
<dbReference type="Pfam" id="PF07690">
    <property type="entry name" value="MFS_1"/>
    <property type="match status" value="1"/>
</dbReference>
<keyword evidence="3 5" id="KW-1133">Transmembrane helix</keyword>
<comment type="subcellular location">
    <subcellularLocation>
        <location evidence="1">Membrane</location>
        <topology evidence="1">Multi-pass membrane protein</topology>
    </subcellularLocation>
</comment>
<reference evidence="7 8" key="1">
    <citation type="submission" date="2021-04" db="EMBL/GenBank/DDBJ databases">
        <authorList>
            <person name="Pira H."/>
            <person name="Risdian C."/>
            <person name="Wink J."/>
        </authorList>
    </citation>
    <scope>NUCLEOTIDE SEQUENCE [LARGE SCALE GENOMIC DNA]</scope>
    <source>
        <strain evidence="7 8">WH53</strain>
    </source>
</reference>
<evidence type="ECO:0000256" key="2">
    <source>
        <dbReference type="ARBA" id="ARBA00022692"/>
    </source>
</evidence>
<dbReference type="RefSeq" id="WP_215820606.1">
    <property type="nucleotide sequence ID" value="NZ_JAGSOY010000036.1"/>
</dbReference>
<feature type="transmembrane region" description="Helical" evidence="5">
    <location>
        <begin position="410"/>
        <end position="431"/>
    </location>
</feature>
<proteinExistence type="predicted"/>
<feature type="transmembrane region" description="Helical" evidence="5">
    <location>
        <begin position="342"/>
        <end position="366"/>
    </location>
</feature>
<dbReference type="InterPro" id="IPR011701">
    <property type="entry name" value="MFS"/>
</dbReference>
<dbReference type="InterPro" id="IPR020846">
    <property type="entry name" value="MFS_dom"/>
</dbReference>
<dbReference type="EMBL" id="JAGSOY010000036">
    <property type="protein sequence ID" value="MBU2712383.1"/>
    <property type="molecule type" value="Genomic_DNA"/>
</dbReference>
<feature type="transmembrane region" description="Helical" evidence="5">
    <location>
        <begin position="40"/>
        <end position="59"/>
    </location>
</feature>
<protein>
    <submittedName>
        <fullName evidence="7">MFS transporter</fullName>
    </submittedName>
</protein>
<feature type="transmembrane region" description="Helical" evidence="5">
    <location>
        <begin position="215"/>
        <end position="236"/>
    </location>
</feature>
<dbReference type="PRINTS" id="PR01036">
    <property type="entry name" value="TCRTETB"/>
</dbReference>
<dbReference type="PANTHER" id="PTHR23501:SF197">
    <property type="entry name" value="COMD"/>
    <property type="match status" value="1"/>
</dbReference>
<feature type="transmembrane region" description="Helical" evidence="5">
    <location>
        <begin position="252"/>
        <end position="274"/>
    </location>
</feature>
<organism evidence="7 8">
    <name type="scientific">Zooshikella harenae</name>
    <dbReference type="NCBI Taxonomy" id="2827238"/>
    <lineage>
        <taxon>Bacteria</taxon>
        <taxon>Pseudomonadati</taxon>
        <taxon>Pseudomonadota</taxon>
        <taxon>Gammaproteobacteria</taxon>
        <taxon>Oceanospirillales</taxon>
        <taxon>Zooshikellaceae</taxon>
        <taxon>Zooshikella</taxon>
    </lineage>
</organism>
<dbReference type="SUPFAM" id="SSF103473">
    <property type="entry name" value="MFS general substrate transporter"/>
    <property type="match status" value="1"/>
</dbReference>
<feature type="transmembrane region" description="Helical" evidence="5">
    <location>
        <begin position="190"/>
        <end position="209"/>
    </location>
</feature>
<keyword evidence="4 5" id="KW-0472">Membrane</keyword>
<evidence type="ECO:0000256" key="5">
    <source>
        <dbReference type="SAM" id="Phobius"/>
    </source>
</evidence>
<dbReference type="InterPro" id="IPR036259">
    <property type="entry name" value="MFS_trans_sf"/>
</dbReference>
<feature type="transmembrane region" description="Helical" evidence="5">
    <location>
        <begin position="286"/>
        <end position="307"/>
    </location>
</feature>
<accession>A0ABS5ZF58</accession>
<name>A0ABS5ZF58_9GAMM</name>
<feature type="transmembrane region" description="Helical" evidence="5">
    <location>
        <begin position="319"/>
        <end position="336"/>
    </location>
</feature>
<feature type="domain" description="Major facilitator superfamily (MFS) profile" evidence="6">
    <location>
        <begin position="6"/>
        <end position="435"/>
    </location>
</feature>